<protein>
    <submittedName>
        <fullName evidence="3">Alpha/beta hydrolase</fullName>
    </submittedName>
</protein>
<keyword evidence="4" id="KW-1185">Reference proteome</keyword>
<name>A0ABT1MR44_9RHOB</name>
<reference evidence="3 4" key="1">
    <citation type="submission" date="2022-03" db="EMBL/GenBank/DDBJ databases">
        <authorList>
            <person name="He Y."/>
        </authorList>
    </citation>
    <scope>NUCLEOTIDE SEQUENCE [LARGE SCALE GENOMIC DNA]</scope>
    <source>
        <strain evidence="3 4">TK19116</strain>
    </source>
</reference>
<dbReference type="GO" id="GO:0016787">
    <property type="term" value="F:hydrolase activity"/>
    <property type="evidence" value="ECO:0007669"/>
    <property type="project" value="UniProtKB-KW"/>
</dbReference>
<dbReference type="EMBL" id="JAKZEU010000003">
    <property type="protein sequence ID" value="MCQ0970780.1"/>
    <property type="molecule type" value="Genomic_DNA"/>
</dbReference>
<organism evidence="3 4">
    <name type="scientific">Paracoccus albicereus</name>
    <dbReference type="NCBI Taxonomy" id="2922394"/>
    <lineage>
        <taxon>Bacteria</taxon>
        <taxon>Pseudomonadati</taxon>
        <taxon>Pseudomonadota</taxon>
        <taxon>Alphaproteobacteria</taxon>
        <taxon>Rhodobacterales</taxon>
        <taxon>Paracoccaceae</taxon>
        <taxon>Paracoccus</taxon>
    </lineage>
</organism>
<dbReference type="Pfam" id="PF12697">
    <property type="entry name" value="Abhydrolase_6"/>
    <property type="match status" value="1"/>
</dbReference>
<dbReference type="SUPFAM" id="SSF53474">
    <property type="entry name" value="alpha/beta-Hydrolases"/>
    <property type="match status" value="1"/>
</dbReference>
<dbReference type="Proteomes" id="UP001203945">
    <property type="component" value="Unassembled WGS sequence"/>
</dbReference>
<dbReference type="InterPro" id="IPR000073">
    <property type="entry name" value="AB_hydrolase_1"/>
</dbReference>
<dbReference type="InterPro" id="IPR050266">
    <property type="entry name" value="AB_hydrolase_sf"/>
</dbReference>
<evidence type="ECO:0000259" key="2">
    <source>
        <dbReference type="Pfam" id="PF12697"/>
    </source>
</evidence>
<gene>
    <name evidence="3" type="ORF">MLD63_10120</name>
</gene>
<evidence type="ECO:0000256" key="1">
    <source>
        <dbReference type="ARBA" id="ARBA00022801"/>
    </source>
</evidence>
<accession>A0ABT1MR44</accession>
<feature type="domain" description="AB hydrolase-1" evidence="2">
    <location>
        <begin position="20"/>
        <end position="248"/>
    </location>
</feature>
<comment type="caution">
    <text evidence="3">The sequence shown here is derived from an EMBL/GenBank/DDBJ whole genome shotgun (WGS) entry which is preliminary data.</text>
</comment>
<evidence type="ECO:0000313" key="3">
    <source>
        <dbReference type="EMBL" id="MCQ0970780.1"/>
    </source>
</evidence>
<dbReference type="Gene3D" id="3.40.50.1820">
    <property type="entry name" value="alpha/beta hydrolase"/>
    <property type="match status" value="1"/>
</dbReference>
<dbReference type="InterPro" id="IPR029058">
    <property type="entry name" value="AB_hydrolase_fold"/>
</dbReference>
<sequence length="258" mass="27038">MSGIHARHWPGDPDRPALALHCMLASGGYWGAIAEALDGRIDLKGFDMPSHGRSDAWTPGEGDPDFHTAVTRIAASFINRPLDLIGHSMGAVVALRIAVAAPEAIRSLTLIEPVLFAAADDPAQKAQDEAMARMLAAGQIEDATRSFIDLWGSQPYDALPPRAQAQMRDRIGLIANIADTQCRDSANILRPGGLEAIEAPVMLIAGAESPPVIAAIAEALAARLPDVGRATVPGAGHMVPITHPAEVAGLIGVNLDRA</sequence>
<dbReference type="RefSeq" id="WP_255329791.1">
    <property type="nucleotide sequence ID" value="NZ_JAKZEU010000003.1"/>
</dbReference>
<keyword evidence="1 3" id="KW-0378">Hydrolase</keyword>
<evidence type="ECO:0000313" key="4">
    <source>
        <dbReference type="Proteomes" id="UP001203945"/>
    </source>
</evidence>
<dbReference type="PANTHER" id="PTHR43798:SF31">
    <property type="entry name" value="AB HYDROLASE SUPERFAMILY PROTEIN YCLE"/>
    <property type="match status" value="1"/>
</dbReference>
<proteinExistence type="predicted"/>
<dbReference type="PANTHER" id="PTHR43798">
    <property type="entry name" value="MONOACYLGLYCEROL LIPASE"/>
    <property type="match status" value="1"/>
</dbReference>